<feature type="domain" description="Carrier" evidence="1">
    <location>
        <begin position="9"/>
        <end position="85"/>
    </location>
</feature>
<dbReference type="Proteomes" id="UP001589867">
    <property type="component" value="Unassembled WGS sequence"/>
</dbReference>
<dbReference type="InterPro" id="IPR036736">
    <property type="entry name" value="ACP-like_sf"/>
</dbReference>
<evidence type="ECO:0000313" key="2">
    <source>
        <dbReference type="EMBL" id="MFC0527593.1"/>
    </source>
</evidence>
<proteinExistence type="predicted"/>
<comment type="caution">
    <text evidence="2">The sequence shown here is derived from an EMBL/GenBank/DDBJ whole genome shotgun (WGS) entry which is preliminary data.</text>
</comment>
<protein>
    <submittedName>
        <fullName evidence="2">Acyl carrier protein</fullName>
    </submittedName>
</protein>
<name>A0ABV6LZB5_9ACTN</name>
<keyword evidence="3" id="KW-1185">Reference proteome</keyword>
<evidence type="ECO:0000313" key="3">
    <source>
        <dbReference type="Proteomes" id="UP001589867"/>
    </source>
</evidence>
<sequence>MTALPNTGVPVADVRQTITDIMRTELERDVDPSIDIFDQGATSLAFIRIVAQVNDKYGINVDVAELEEASIDTLSGLVAQQVQSQEPVTARD</sequence>
<organism evidence="2 3">
    <name type="scientific">Phytohabitans kaempferiae</name>
    <dbReference type="NCBI Taxonomy" id="1620943"/>
    <lineage>
        <taxon>Bacteria</taxon>
        <taxon>Bacillati</taxon>
        <taxon>Actinomycetota</taxon>
        <taxon>Actinomycetes</taxon>
        <taxon>Micromonosporales</taxon>
        <taxon>Micromonosporaceae</taxon>
    </lineage>
</organism>
<gene>
    <name evidence="2" type="ORF">ACFFIA_07975</name>
</gene>
<reference evidence="2 3" key="1">
    <citation type="submission" date="2024-09" db="EMBL/GenBank/DDBJ databases">
        <authorList>
            <person name="Sun Q."/>
            <person name="Mori K."/>
        </authorList>
    </citation>
    <scope>NUCLEOTIDE SEQUENCE [LARGE SCALE GENOMIC DNA]</scope>
    <source>
        <strain evidence="2 3">TBRC 3947</strain>
    </source>
</reference>
<dbReference type="InterPro" id="IPR009081">
    <property type="entry name" value="PP-bd_ACP"/>
</dbReference>
<dbReference type="EMBL" id="JBHLUH010000009">
    <property type="protein sequence ID" value="MFC0527593.1"/>
    <property type="molecule type" value="Genomic_DNA"/>
</dbReference>
<dbReference type="SUPFAM" id="SSF47336">
    <property type="entry name" value="ACP-like"/>
    <property type="match status" value="1"/>
</dbReference>
<accession>A0ABV6LZB5</accession>
<evidence type="ECO:0000259" key="1">
    <source>
        <dbReference type="PROSITE" id="PS50075"/>
    </source>
</evidence>
<dbReference type="Pfam" id="PF00550">
    <property type="entry name" value="PP-binding"/>
    <property type="match status" value="1"/>
</dbReference>
<dbReference type="RefSeq" id="WP_377247797.1">
    <property type="nucleotide sequence ID" value="NZ_JBHLUH010000009.1"/>
</dbReference>
<dbReference type="Gene3D" id="1.10.1200.10">
    <property type="entry name" value="ACP-like"/>
    <property type="match status" value="1"/>
</dbReference>
<dbReference type="PROSITE" id="PS50075">
    <property type="entry name" value="CARRIER"/>
    <property type="match status" value="1"/>
</dbReference>